<accession>R7VCT9</accession>
<dbReference type="HOGENOM" id="CLU_2225676_0_0_1"/>
<reference evidence="2 4" key="2">
    <citation type="journal article" date="2013" name="Nature">
        <title>Insights into bilaterian evolution from three spiralian genomes.</title>
        <authorList>
            <person name="Simakov O."/>
            <person name="Marletaz F."/>
            <person name="Cho S.J."/>
            <person name="Edsinger-Gonzales E."/>
            <person name="Havlak P."/>
            <person name="Hellsten U."/>
            <person name="Kuo D.H."/>
            <person name="Larsson T."/>
            <person name="Lv J."/>
            <person name="Arendt D."/>
            <person name="Savage R."/>
            <person name="Osoegawa K."/>
            <person name="de Jong P."/>
            <person name="Grimwood J."/>
            <person name="Chapman J.A."/>
            <person name="Shapiro H."/>
            <person name="Aerts A."/>
            <person name="Otillar R.P."/>
            <person name="Terry A.Y."/>
            <person name="Boore J.L."/>
            <person name="Grigoriev I.V."/>
            <person name="Lindberg D.R."/>
            <person name="Seaver E.C."/>
            <person name="Weisblat D.A."/>
            <person name="Putnam N.H."/>
            <person name="Rokhsar D.S."/>
        </authorList>
    </citation>
    <scope>NUCLEOTIDE SEQUENCE</scope>
    <source>
        <strain evidence="2 4">I ESC-2004</strain>
    </source>
</reference>
<sequence length="106" mass="12228">MDEDEDEESDVSCPEEDVTSGCSTKMMDKPQPKVRYRWSKEETKTLRVKFASYINVPSPSKRLPSKAVVRAFMRENGWSNIPYEKMRTKLMNEQGPNTEQASCESN</sequence>
<name>R7VCT9_CAPTE</name>
<protein>
    <submittedName>
        <fullName evidence="2 3">Uncharacterized protein</fullName>
    </submittedName>
</protein>
<proteinExistence type="predicted"/>
<evidence type="ECO:0000256" key="1">
    <source>
        <dbReference type="SAM" id="MobiDB-lite"/>
    </source>
</evidence>
<evidence type="ECO:0000313" key="4">
    <source>
        <dbReference type="Proteomes" id="UP000014760"/>
    </source>
</evidence>
<reference evidence="3" key="3">
    <citation type="submission" date="2015-06" db="UniProtKB">
        <authorList>
            <consortium name="EnsemblMetazoa"/>
        </authorList>
    </citation>
    <scope>IDENTIFICATION</scope>
</reference>
<reference evidence="4" key="1">
    <citation type="submission" date="2012-12" db="EMBL/GenBank/DDBJ databases">
        <authorList>
            <person name="Hellsten U."/>
            <person name="Grimwood J."/>
            <person name="Chapman J.A."/>
            <person name="Shapiro H."/>
            <person name="Aerts A."/>
            <person name="Otillar R.P."/>
            <person name="Terry A.Y."/>
            <person name="Boore J.L."/>
            <person name="Simakov O."/>
            <person name="Marletaz F."/>
            <person name="Cho S.-J."/>
            <person name="Edsinger-Gonzales E."/>
            <person name="Havlak P."/>
            <person name="Kuo D.-H."/>
            <person name="Larsson T."/>
            <person name="Lv J."/>
            <person name="Arendt D."/>
            <person name="Savage R."/>
            <person name="Osoegawa K."/>
            <person name="de Jong P."/>
            <person name="Lindberg D.R."/>
            <person name="Seaver E.C."/>
            <person name="Weisblat D.A."/>
            <person name="Putnam N.H."/>
            <person name="Grigoriev I.V."/>
            <person name="Rokhsar D.S."/>
        </authorList>
    </citation>
    <scope>NUCLEOTIDE SEQUENCE</scope>
    <source>
        <strain evidence="4">I ESC-2004</strain>
    </source>
</reference>
<feature type="region of interest" description="Disordered" evidence="1">
    <location>
        <begin position="1"/>
        <end position="31"/>
    </location>
</feature>
<keyword evidence="4" id="KW-1185">Reference proteome</keyword>
<gene>
    <name evidence="2" type="ORF">CAPTEDRAFT_216225</name>
</gene>
<dbReference type="AlphaFoldDB" id="R7VCT9"/>
<evidence type="ECO:0000313" key="2">
    <source>
        <dbReference type="EMBL" id="ELU13495.1"/>
    </source>
</evidence>
<feature type="compositionally biased region" description="Acidic residues" evidence="1">
    <location>
        <begin position="1"/>
        <end position="18"/>
    </location>
</feature>
<dbReference type="Proteomes" id="UP000014760">
    <property type="component" value="Unassembled WGS sequence"/>
</dbReference>
<organism evidence="2">
    <name type="scientific">Capitella teleta</name>
    <name type="common">Polychaete worm</name>
    <dbReference type="NCBI Taxonomy" id="283909"/>
    <lineage>
        <taxon>Eukaryota</taxon>
        <taxon>Metazoa</taxon>
        <taxon>Spiralia</taxon>
        <taxon>Lophotrochozoa</taxon>
        <taxon>Annelida</taxon>
        <taxon>Polychaeta</taxon>
        <taxon>Sedentaria</taxon>
        <taxon>Scolecida</taxon>
        <taxon>Capitellidae</taxon>
        <taxon>Capitella</taxon>
    </lineage>
</organism>
<dbReference type="EMBL" id="KB295185">
    <property type="protein sequence ID" value="ELU13495.1"/>
    <property type="molecule type" value="Genomic_DNA"/>
</dbReference>
<dbReference type="EnsemblMetazoa" id="CapteT216225">
    <property type="protein sequence ID" value="CapteP216225"/>
    <property type="gene ID" value="CapteG216225"/>
</dbReference>
<evidence type="ECO:0000313" key="3">
    <source>
        <dbReference type="EnsemblMetazoa" id="CapteP216225"/>
    </source>
</evidence>
<dbReference type="EMBL" id="AMQN01005136">
    <property type="status" value="NOT_ANNOTATED_CDS"/>
    <property type="molecule type" value="Genomic_DNA"/>
</dbReference>